<accession>A0A9D1L287</accession>
<evidence type="ECO:0000256" key="2">
    <source>
        <dbReference type="ARBA" id="ARBA00009695"/>
    </source>
</evidence>
<feature type="domain" description="RecX third three-helical" evidence="6">
    <location>
        <begin position="109"/>
        <end position="154"/>
    </location>
</feature>
<proteinExistence type="inferred from homology"/>
<reference evidence="8" key="2">
    <citation type="journal article" date="2021" name="PeerJ">
        <title>Extensive microbial diversity within the chicken gut microbiome revealed by metagenomics and culture.</title>
        <authorList>
            <person name="Gilroy R."/>
            <person name="Ravi A."/>
            <person name="Getino M."/>
            <person name="Pursley I."/>
            <person name="Horton D.L."/>
            <person name="Alikhan N.F."/>
            <person name="Baker D."/>
            <person name="Gharbi K."/>
            <person name="Hall N."/>
            <person name="Watson M."/>
            <person name="Adriaenssens E.M."/>
            <person name="Foster-Nyarko E."/>
            <person name="Jarju S."/>
            <person name="Secka A."/>
            <person name="Antonio M."/>
            <person name="Oren A."/>
            <person name="Chaudhuri R.R."/>
            <person name="La Ragione R."/>
            <person name="Hildebrand F."/>
            <person name="Pallen M.J."/>
        </authorList>
    </citation>
    <scope>NUCLEOTIDE SEQUENCE</scope>
    <source>
        <strain evidence="8">1063</strain>
    </source>
</reference>
<comment type="similarity">
    <text evidence="2 5">Belongs to the RecX family.</text>
</comment>
<dbReference type="InterPro" id="IPR003783">
    <property type="entry name" value="Regulatory_RecX"/>
</dbReference>
<evidence type="ECO:0000256" key="3">
    <source>
        <dbReference type="ARBA" id="ARBA00018111"/>
    </source>
</evidence>
<evidence type="ECO:0000256" key="5">
    <source>
        <dbReference type="HAMAP-Rule" id="MF_01114"/>
    </source>
</evidence>
<reference evidence="8" key="1">
    <citation type="submission" date="2020-10" db="EMBL/GenBank/DDBJ databases">
        <authorList>
            <person name="Gilroy R."/>
        </authorList>
    </citation>
    <scope>NUCLEOTIDE SEQUENCE</scope>
    <source>
        <strain evidence="8">1063</strain>
    </source>
</reference>
<dbReference type="Gene3D" id="1.10.10.10">
    <property type="entry name" value="Winged helix-like DNA-binding domain superfamily/Winged helix DNA-binding domain"/>
    <property type="match status" value="2"/>
</dbReference>
<organism evidence="8 9">
    <name type="scientific">Candidatus Limadaptatus stercorigallinarum</name>
    <dbReference type="NCBI Taxonomy" id="2840845"/>
    <lineage>
        <taxon>Bacteria</taxon>
        <taxon>Bacillati</taxon>
        <taxon>Bacillota</taxon>
        <taxon>Clostridia</taxon>
        <taxon>Eubacteriales</taxon>
        <taxon>Candidatus Limadaptatus</taxon>
    </lineage>
</organism>
<evidence type="ECO:0000259" key="7">
    <source>
        <dbReference type="Pfam" id="PF21982"/>
    </source>
</evidence>
<dbReference type="PANTHER" id="PTHR33602">
    <property type="entry name" value="REGULATORY PROTEIN RECX FAMILY PROTEIN"/>
    <property type="match status" value="1"/>
</dbReference>
<comment type="caution">
    <text evidence="8">The sequence shown here is derived from an EMBL/GenBank/DDBJ whole genome shotgun (WGS) entry which is preliminary data.</text>
</comment>
<dbReference type="InterPro" id="IPR053925">
    <property type="entry name" value="RecX_HTH_3rd"/>
</dbReference>
<feature type="domain" description="RecX first three-helical" evidence="7">
    <location>
        <begin position="15"/>
        <end position="53"/>
    </location>
</feature>
<comment type="subcellular location">
    <subcellularLocation>
        <location evidence="1 5">Cytoplasm</location>
    </subcellularLocation>
</comment>
<dbReference type="EMBL" id="DVMN01000072">
    <property type="protein sequence ID" value="HIU21395.1"/>
    <property type="molecule type" value="Genomic_DNA"/>
</dbReference>
<dbReference type="Proteomes" id="UP000824088">
    <property type="component" value="Unassembled WGS sequence"/>
</dbReference>
<dbReference type="Pfam" id="PF21982">
    <property type="entry name" value="RecX_HTH1"/>
    <property type="match status" value="1"/>
</dbReference>
<name>A0A9D1L287_9FIRM</name>
<gene>
    <name evidence="5" type="primary">recX</name>
    <name evidence="8" type="ORF">IAD51_04095</name>
</gene>
<dbReference type="GO" id="GO:0005737">
    <property type="term" value="C:cytoplasm"/>
    <property type="evidence" value="ECO:0007669"/>
    <property type="project" value="UniProtKB-SubCell"/>
</dbReference>
<keyword evidence="4 5" id="KW-0963">Cytoplasm</keyword>
<dbReference type="GO" id="GO:0006282">
    <property type="term" value="P:regulation of DNA repair"/>
    <property type="evidence" value="ECO:0007669"/>
    <property type="project" value="UniProtKB-UniRule"/>
</dbReference>
<evidence type="ECO:0000256" key="1">
    <source>
        <dbReference type="ARBA" id="ARBA00004496"/>
    </source>
</evidence>
<protein>
    <recommendedName>
        <fullName evidence="3 5">Regulatory protein RecX</fullName>
    </recommendedName>
</protein>
<dbReference type="PANTHER" id="PTHR33602:SF1">
    <property type="entry name" value="REGULATORY PROTEIN RECX FAMILY PROTEIN"/>
    <property type="match status" value="1"/>
</dbReference>
<dbReference type="Pfam" id="PF21981">
    <property type="entry name" value="RecX_HTH3"/>
    <property type="match status" value="1"/>
</dbReference>
<evidence type="ECO:0000259" key="6">
    <source>
        <dbReference type="Pfam" id="PF21981"/>
    </source>
</evidence>
<dbReference type="AlphaFoldDB" id="A0A9D1L287"/>
<comment type="function">
    <text evidence="5">Modulates RecA activity.</text>
</comment>
<sequence length="171" mass="19418">MAETDKEKTKNKVSAFDAAVKYLAVSPRSEKEVRDKLYKKGYHKAETEEAIARAKGYGYIDDAKYVEDFVEYYGAKSGRKQLEYKLVSEKGISPELARNGIADALSDEEEREKALETARKYARAKRITEKKDLQKVGAFLYRKGFERDMIDSALNAVTDELFGEFGDITSD</sequence>
<evidence type="ECO:0000256" key="4">
    <source>
        <dbReference type="ARBA" id="ARBA00022490"/>
    </source>
</evidence>
<evidence type="ECO:0000313" key="9">
    <source>
        <dbReference type="Proteomes" id="UP000824088"/>
    </source>
</evidence>
<dbReference type="InterPro" id="IPR053926">
    <property type="entry name" value="RecX_HTH_1st"/>
</dbReference>
<dbReference type="InterPro" id="IPR036388">
    <property type="entry name" value="WH-like_DNA-bd_sf"/>
</dbReference>
<dbReference type="HAMAP" id="MF_01114">
    <property type="entry name" value="RecX"/>
    <property type="match status" value="1"/>
</dbReference>
<evidence type="ECO:0000313" key="8">
    <source>
        <dbReference type="EMBL" id="HIU21395.1"/>
    </source>
</evidence>